<name>A0A2T0RDL2_9ACTN</name>
<dbReference type="OrthoDB" id="3298734at2"/>
<reference evidence="3 4" key="1">
    <citation type="submission" date="2018-03" db="EMBL/GenBank/DDBJ databases">
        <title>Genomic Encyclopedia of Archaeal and Bacterial Type Strains, Phase II (KMG-II): from individual species to whole genera.</title>
        <authorList>
            <person name="Goeker M."/>
        </authorList>
    </citation>
    <scope>NUCLEOTIDE SEQUENCE [LARGE SCALE GENOMIC DNA]</scope>
    <source>
        <strain evidence="3 4">DSM 45348</strain>
    </source>
</reference>
<organism evidence="3 4">
    <name type="scientific">Pseudosporangium ferrugineum</name>
    <dbReference type="NCBI Taxonomy" id="439699"/>
    <lineage>
        <taxon>Bacteria</taxon>
        <taxon>Bacillati</taxon>
        <taxon>Actinomycetota</taxon>
        <taxon>Actinomycetes</taxon>
        <taxon>Micromonosporales</taxon>
        <taxon>Micromonosporaceae</taxon>
        <taxon>Pseudosporangium</taxon>
    </lineage>
</organism>
<dbReference type="AlphaFoldDB" id="A0A2T0RDL2"/>
<keyword evidence="4" id="KW-1185">Reference proteome</keyword>
<feature type="region of interest" description="Disordered" evidence="1">
    <location>
        <begin position="179"/>
        <end position="267"/>
    </location>
</feature>
<accession>A0A2T0RDL2</accession>
<keyword evidence="2" id="KW-1133">Transmembrane helix</keyword>
<feature type="compositionally biased region" description="Pro residues" evidence="1">
    <location>
        <begin position="210"/>
        <end position="225"/>
    </location>
</feature>
<dbReference type="EMBL" id="PVZG01000036">
    <property type="protein sequence ID" value="PRY19255.1"/>
    <property type="molecule type" value="Genomic_DNA"/>
</dbReference>
<evidence type="ECO:0000313" key="3">
    <source>
        <dbReference type="EMBL" id="PRY19255.1"/>
    </source>
</evidence>
<proteinExistence type="predicted"/>
<dbReference type="Proteomes" id="UP000239209">
    <property type="component" value="Unassembled WGS sequence"/>
</dbReference>
<evidence type="ECO:0000256" key="1">
    <source>
        <dbReference type="SAM" id="MobiDB-lite"/>
    </source>
</evidence>
<comment type="caution">
    <text evidence="3">The sequence shown here is derived from an EMBL/GenBank/DDBJ whole genome shotgun (WGS) entry which is preliminary data.</text>
</comment>
<gene>
    <name evidence="3" type="ORF">CLV70_13618</name>
</gene>
<keyword evidence="2" id="KW-0812">Transmembrane</keyword>
<feature type="transmembrane region" description="Helical" evidence="2">
    <location>
        <begin position="12"/>
        <end position="32"/>
    </location>
</feature>
<evidence type="ECO:0000256" key="2">
    <source>
        <dbReference type="SAM" id="Phobius"/>
    </source>
</evidence>
<protein>
    <submittedName>
        <fullName evidence="3">Uncharacterized protein</fullName>
    </submittedName>
</protein>
<sequence length="267" mass="27060">MHRWHSLRSPLPMIGVATAVAIGTGVAAYANWDVKAEAATFTVRAASIPRMAAPDSRLPSGEPDVGTDGLVRHGPRITWRRIRIAEGVPVQRYVVVRHLGPITQVACDVPARRSSCVDAHPPAGYLVTYTVAARYGSHWSGMPSEPGPPVLMPGEAAPIMVDGVVVLPGADGGGLVPVPGGGPSVAPSAETAAESGTGTGAVTDTGLPVDAPPSQAPIIVPPAPPEAEEPVAESSPVPTGPASGAPPRIPVAGNGENEENTPLTGVD</sequence>
<dbReference type="RefSeq" id="WP_106131195.1">
    <property type="nucleotide sequence ID" value="NZ_PVZG01000036.1"/>
</dbReference>
<keyword evidence="2" id="KW-0472">Membrane</keyword>
<evidence type="ECO:0000313" key="4">
    <source>
        <dbReference type="Proteomes" id="UP000239209"/>
    </source>
</evidence>